<organism evidence="2 3">
    <name type="scientific">Symbiochloris irregularis</name>
    <dbReference type="NCBI Taxonomy" id="706552"/>
    <lineage>
        <taxon>Eukaryota</taxon>
        <taxon>Viridiplantae</taxon>
        <taxon>Chlorophyta</taxon>
        <taxon>core chlorophytes</taxon>
        <taxon>Trebouxiophyceae</taxon>
        <taxon>Trebouxiales</taxon>
        <taxon>Trebouxiaceae</taxon>
        <taxon>Symbiochloris</taxon>
    </lineage>
</organism>
<sequence length="333" mass="37013">MTDVASDFSPAFRQDSALRQEDLLVADIQDLLLRSSLPALRQPFSPYIQKLVQAGVALRSGQHVGYLDNAAFVDNIQEFCENAWTLTQKIQQPLLEPLELAHARSEMKTAVALTRAGMTAALKTEGIFQSTMALLQHEKAAYASYPVQTMFEAQRAQLEYMQMSPAQLAHVATLGINLFASLRELHAQNESQAPLQLSFLDLSDSMTGARDPKMQALASCTVQLCCEEWLSDEQFLRMQSKDPSSPIIPNLYPLLLVLVDTCLKPRAAHSLTPDMLESSLHESSLRHVRHRERSRSPAAHHRNSLIETEQPTAQYPAVVHYSTALSISSCPGF</sequence>
<dbReference type="AlphaFoldDB" id="A0AAW1NQR8"/>
<evidence type="ECO:0000313" key="3">
    <source>
        <dbReference type="Proteomes" id="UP001465755"/>
    </source>
</evidence>
<feature type="compositionally biased region" description="Basic residues" evidence="1">
    <location>
        <begin position="286"/>
        <end position="303"/>
    </location>
</feature>
<gene>
    <name evidence="2" type="ORF">WJX73_006853</name>
</gene>
<evidence type="ECO:0000313" key="2">
    <source>
        <dbReference type="EMBL" id="KAK9791136.1"/>
    </source>
</evidence>
<feature type="region of interest" description="Disordered" evidence="1">
    <location>
        <begin position="281"/>
        <end position="307"/>
    </location>
</feature>
<proteinExistence type="predicted"/>
<name>A0AAW1NQR8_9CHLO</name>
<protein>
    <submittedName>
        <fullName evidence="2">Uncharacterized protein</fullName>
    </submittedName>
</protein>
<keyword evidence="3" id="KW-1185">Reference proteome</keyword>
<reference evidence="2 3" key="1">
    <citation type="journal article" date="2024" name="Nat. Commun.">
        <title>Phylogenomics reveals the evolutionary origins of lichenization in chlorophyte algae.</title>
        <authorList>
            <person name="Puginier C."/>
            <person name="Libourel C."/>
            <person name="Otte J."/>
            <person name="Skaloud P."/>
            <person name="Haon M."/>
            <person name="Grisel S."/>
            <person name="Petersen M."/>
            <person name="Berrin J.G."/>
            <person name="Delaux P.M."/>
            <person name="Dal Grande F."/>
            <person name="Keller J."/>
        </authorList>
    </citation>
    <scope>NUCLEOTIDE SEQUENCE [LARGE SCALE GENOMIC DNA]</scope>
    <source>
        <strain evidence="2 3">SAG 2036</strain>
    </source>
</reference>
<accession>A0AAW1NQR8</accession>
<evidence type="ECO:0000256" key="1">
    <source>
        <dbReference type="SAM" id="MobiDB-lite"/>
    </source>
</evidence>
<dbReference type="Proteomes" id="UP001465755">
    <property type="component" value="Unassembled WGS sequence"/>
</dbReference>
<dbReference type="EMBL" id="JALJOQ010000183">
    <property type="protein sequence ID" value="KAK9791136.1"/>
    <property type="molecule type" value="Genomic_DNA"/>
</dbReference>
<comment type="caution">
    <text evidence="2">The sequence shown here is derived from an EMBL/GenBank/DDBJ whole genome shotgun (WGS) entry which is preliminary data.</text>
</comment>